<feature type="region of interest" description="Disordered" evidence="9">
    <location>
        <begin position="405"/>
        <end position="434"/>
    </location>
</feature>
<dbReference type="STRING" id="6573.A0A210QNR6"/>
<dbReference type="Pfam" id="PF05044">
    <property type="entry name" value="HPD"/>
    <property type="match status" value="1"/>
</dbReference>
<gene>
    <name evidence="11" type="ORF">KP79_PYT09457</name>
</gene>
<comment type="subcellular location">
    <subcellularLocation>
        <location evidence="1">Nucleus</location>
    </subcellularLocation>
</comment>
<dbReference type="GO" id="GO:0000981">
    <property type="term" value="F:DNA-binding transcription factor activity, RNA polymerase II-specific"/>
    <property type="evidence" value="ECO:0007669"/>
    <property type="project" value="TreeGrafter"/>
</dbReference>
<keyword evidence="7" id="KW-0539">Nucleus</keyword>
<keyword evidence="3" id="KW-0805">Transcription regulation</keyword>
<feature type="compositionally biased region" description="Polar residues" evidence="9">
    <location>
        <begin position="1"/>
        <end position="26"/>
    </location>
</feature>
<reference evidence="11 12" key="1">
    <citation type="journal article" date="2017" name="Nat. Ecol. Evol.">
        <title>Scallop genome provides insights into evolution of bilaterian karyotype and development.</title>
        <authorList>
            <person name="Wang S."/>
            <person name="Zhang J."/>
            <person name="Jiao W."/>
            <person name="Li J."/>
            <person name="Xun X."/>
            <person name="Sun Y."/>
            <person name="Guo X."/>
            <person name="Huan P."/>
            <person name="Dong B."/>
            <person name="Zhang L."/>
            <person name="Hu X."/>
            <person name="Sun X."/>
            <person name="Wang J."/>
            <person name="Zhao C."/>
            <person name="Wang Y."/>
            <person name="Wang D."/>
            <person name="Huang X."/>
            <person name="Wang R."/>
            <person name="Lv J."/>
            <person name="Li Y."/>
            <person name="Zhang Z."/>
            <person name="Liu B."/>
            <person name="Lu W."/>
            <person name="Hui Y."/>
            <person name="Liang J."/>
            <person name="Zhou Z."/>
            <person name="Hou R."/>
            <person name="Li X."/>
            <person name="Liu Y."/>
            <person name="Li H."/>
            <person name="Ning X."/>
            <person name="Lin Y."/>
            <person name="Zhao L."/>
            <person name="Xing Q."/>
            <person name="Dou J."/>
            <person name="Li Y."/>
            <person name="Mao J."/>
            <person name="Guo H."/>
            <person name="Dou H."/>
            <person name="Li T."/>
            <person name="Mu C."/>
            <person name="Jiang W."/>
            <person name="Fu Q."/>
            <person name="Fu X."/>
            <person name="Miao Y."/>
            <person name="Liu J."/>
            <person name="Yu Q."/>
            <person name="Li R."/>
            <person name="Liao H."/>
            <person name="Li X."/>
            <person name="Kong Y."/>
            <person name="Jiang Z."/>
            <person name="Chourrout D."/>
            <person name="Li R."/>
            <person name="Bao Z."/>
        </authorList>
    </citation>
    <scope>NUCLEOTIDE SEQUENCE [LARGE SCALE GENOMIC DNA]</scope>
    <source>
        <strain evidence="11 12">PY_sf001</strain>
    </source>
</reference>
<keyword evidence="2" id="KW-0217">Developmental protein</keyword>
<dbReference type="GO" id="GO:0000978">
    <property type="term" value="F:RNA polymerase II cis-regulatory region sequence-specific DNA binding"/>
    <property type="evidence" value="ECO:0007669"/>
    <property type="project" value="TreeGrafter"/>
</dbReference>
<accession>A0A210QNR6</accession>
<evidence type="ECO:0000256" key="1">
    <source>
        <dbReference type="ARBA" id="ARBA00004123"/>
    </source>
</evidence>
<evidence type="ECO:0000256" key="7">
    <source>
        <dbReference type="ARBA" id="ARBA00023242"/>
    </source>
</evidence>
<evidence type="ECO:0000313" key="11">
    <source>
        <dbReference type="EMBL" id="OWF50390.1"/>
    </source>
</evidence>
<dbReference type="InterPro" id="IPR037131">
    <property type="entry name" value="Homeo_prospero_dom_sf"/>
</dbReference>
<dbReference type="PANTHER" id="PTHR12198">
    <property type="entry name" value="HOMEOBOX PROTEIN PROSPERO/PROX-1/CEH-26"/>
    <property type="match status" value="1"/>
</dbReference>
<dbReference type="EMBL" id="NEDP02002617">
    <property type="protein sequence ID" value="OWF50390.1"/>
    <property type="molecule type" value="Genomic_DNA"/>
</dbReference>
<feature type="compositionally biased region" description="Basic and acidic residues" evidence="9">
    <location>
        <begin position="405"/>
        <end position="420"/>
    </location>
</feature>
<dbReference type="OrthoDB" id="10038576at2759"/>
<dbReference type="GO" id="GO:0005634">
    <property type="term" value="C:nucleus"/>
    <property type="evidence" value="ECO:0007669"/>
    <property type="project" value="UniProtKB-SubCell"/>
</dbReference>
<dbReference type="SUPFAM" id="SSF46689">
    <property type="entry name" value="Homeodomain-like"/>
    <property type="match status" value="1"/>
</dbReference>
<dbReference type="InterPro" id="IPR039350">
    <property type="entry name" value="Prospero_homeodomain"/>
</dbReference>
<organism evidence="11 12">
    <name type="scientific">Mizuhopecten yessoensis</name>
    <name type="common">Japanese scallop</name>
    <name type="synonym">Patinopecten yessoensis</name>
    <dbReference type="NCBI Taxonomy" id="6573"/>
    <lineage>
        <taxon>Eukaryota</taxon>
        <taxon>Metazoa</taxon>
        <taxon>Spiralia</taxon>
        <taxon>Lophotrochozoa</taxon>
        <taxon>Mollusca</taxon>
        <taxon>Bivalvia</taxon>
        <taxon>Autobranchia</taxon>
        <taxon>Pteriomorphia</taxon>
        <taxon>Pectinida</taxon>
        <taxon>Pectinoidea</taxon>
        <taxon>Pectinidae</taxon>
        <taxon>Mizuhopecten</taxon>
    </lineage>
</organism>
<feature type="region of interest" description="Disordered" evidence="9">
    <location>
        <begin position="1"/>
        <end position="35"/>
    </location>
</feature>
<dbReference type="GO" id="GO:0048468">
    <property type="term" value="P:cell development"/>
    <property type="evidence" value="ECO:0007669"/>
    <property type="project" value="UniProtKB-ARBA"/>
</dbReference>
<feature type="compositionally biased region" description="Polar residues" evidence="9">
    <location>
        <begin position="327"/>
        <end position="336"/>
    </location>
</feature>
<dbReference type="Proteomes" id="UP000242188">
    <property type="component" value="Unassembled WGS sequence"/>
</dbReference>
<comment type="caution">
    <text evidence="11">The sequence shown here is derived from an EMBL/GenBank/DDBJ whole genome shotgun (WGS) entry which is preliminary data.</text>
</comment>
<dbReference type="PROSITE" id="PS51818">
    <property type="entry name" value="HOMEO_PROSPERO"/>
    <property type="match status" value="1"/>
</dbReference>
<evidence type="ECO:0000256" key="9">
    <source>
        <dbReference type="SAM" id="MobiDB-lite"/>
    </source>
</evidence>
<feature type="region of interest" description="Disordered" evidence="9">
    <location>
        <begin position="122"/>
        <end position="196"/>
    </location>
</feature>
<evidence type="ECO:0000259" key="10">
    <source>
        <dbReference type="PROSITE" id="PS51818"/>
    </source>
</evidence>
<keyword evidence="5 11" id="KW-0371">Homeobox</keyword>
<evidence type="ECO:0000256" key="2">
    <source>
        <dbReference type="ARBA" id="ARBA00022473"/>
    </source>
</evidence>
<dbReference type="InterPro" id="IPR009057">
    <property type="entry name" value="Homeodomain-like_sf"/>
</dbReference>
<evidence type="ECO:0000256" key="6">
    <source>
        <dbReference type="ARBA" id="ARBA00023163"/>
    </source>
</evidence>
<feature type="region of interest" description="Disordered" evidence="9">
    <location>
        <begin position="632"/>
        <end position="660"/>
    </location>
</feature>
<evidence type="ECO:0000256" key="5">
    <source>
        <dbReference type="ARBA" id="ARBA00023155"/>
    </source>
</evidence>
<dbReference type="AlphaFoldDB" id="A0A210QNR6"/>
<protein>
    <submittedName>
        <fullName evidence="11">Homeobox protein prospero</fullName>
    </submittedName>
</protein>
<feature type="region of interest" description="Disordered" evidence="9">
    <location>
        <begin position="327"/>
        <end position="349"/>
    </location>
</feature>
<dbReference type="PANTHER" id="PTHR12198:SF0">
    <property type="entry name" value="HOMEOBOX PROTEIN PROSPERO"/>
    <property type="match status" value="1"/>
</dbReference>
<feature type="compositionally biased region" description="Basic and acidic residues" evidence="9">
    <location>
        <begin position="122"/>
        <end position="140"/>
    </location>
</feature>
<name>A0A210QNR6_MIZYE</name>
<dbReference type="GO" id="GO:0010001">
    <property type="term" value="P:glial cell differentiation"/>
    <property type="evidence" value="ECO:0007669"/>
    <property type="project" value="UniProtKB-ARBA"/>
</dbReference>
<sequence>MTSVFETSSSQGHILNGEQFSYSSPRGPSPKNGFQDKGFYLNIPKFVREKDDTESEKLIEPQDKALSKVSCGDFFYKNSFMTRNLEKNSDSTANGLDMVKSDPVITETSQLLRGILQHKDQHLTDKMGDNNNIKTDKQSDDQDLNEQTPAMNDMEEEYREEMDRRSLNSVDLSGDESDFSMSGDRKSNAGEDSYDMDNCDENDIFVTENSNAAKRARVENILSNMRQSPIPSDNNSANNLEVRRQKRKQYQPKWLEHSEGKHRKLEKMALQHQLLQLQEQLQHVQKRYMDLYTEENTQLDDGEKNGPEERYVNHVSKKDNCNKLLNKSNIVTSSPPNMHKTASDNERKNSLVAGVDEPREGAKPTENGPLQQVDIHNFSNMLKTQLVDVVSTTVDTVLDKYMKEGSGKTVEKPKEKEQKKKQTSGGSHSSVSGFGAIKTVKEKVEMRAYDKPIFGMRSSPVREPFHDHIGNIARVLENNTSSAFETPRGLTPDLLRGPSHHPLPFPLPPFSYFPPTMLHTPSMYSTAHLGVEPEQTEALPLVVNQTPKKKRTKVTDTRLSPRAARALLGHDPMVLGHVNDSDNHHQHPPTSAYQALIPPVLPTSVAIPNPGLQHSNIFDFYGREYGFSEMHSSNHSPLHADHPSPSTIHSCSPSDSFQMKSEGLDNSSDCYDNGHVHMTTTLTPMHLRKAKLMFFYVRYPSSAILKIYFPDVKFNKNNTAQLVKWFSNFREFFYIQMEKYARQSLSEGCKHHDDLTVTTDAELYRVLNLHYNRNNQIEVPESFRLVVQASLREFYKSVVACKDNEPSWKKSIYKVIARLDDTLPEYFKSPNWMDQLGDM</sequence>
<evidence type="ECO:0000256" key="3">
    <source>
        <dbReference type="ARBA" id="ARBA00023015"/>
    </source>
</evidence>
<proteinExistence type="predicted"/>
<feature type="domain" description="Prospero" evidence="10">
    <location>
        <begin position="679"/>
        <end position="837"/>
    </location>
</feature>
<dbReference type="Gene3D" id="1.10.10.500">
    <property type="entry name" value="Homeo-prospero domain"/>
    <property type="match status" value="1"/>
</dbReference>
<dbReference type="InterPro" id="IPR023082">
    <property type="entry name" value="Homeo_prospero_dom"/>
</dbReference>
<evidence type="ECO:0000256" key="4">
    <source>
        <dbReference type="ARBA" id="ARBA00023125"/>
    </source>
</evidence>
<keyword evidence="6" id="KW-0804">Transcription</keyword>
<dbReference type="FunFam" id="1.10.10.500:FF:000002">
    <property type="entry name" value="Prospero homeobox 3"/>
    <property type="match status" value="1"/>
</dbReference>
<keyword evidence="4 11" id="KW-0238">DNA-binding</keyword>
<feature type="compositionally biased region" description="Polar residues" evidence="9">
    <location>
        <begin position="644"/>
        <end position="660"/>
    </location>
</feature>
<keyword evidence="8" id="KW-0175">Coiled coil</keyword>
<feature type="coiled-coil region" evidence="8">
    <location>
        <begin position="267"/>
        <end position="294"/>
    </location>
</feature>
<keyword evidence="12" id="KW-1185">Reference proteome</keyword>
<evidence type="ECO:0000313" key="12">
    <source>
        <dbReference type="Proteomes" id="UP000242188"/>
    </source>
</evidence>
<feature type="compositionally biased region" description="Low complexity" evidence="9">
    <location>
        <begin position="424"/>
        <end position="434"/>
    </location>
</feature>
<evidence type="ECO:0000256" key="8">
    <source>
        <dbReference type="SAM" id="Coils"/>
    </source>
</evidence>